<dbReference type="Proteomes" id="UP000053558">
    <property type="component" value="Unassembled WGS sequence"/>
</dbReference>
<name>R7SE32_CONPW</name>
<dbReference type="AlphaFoldDB" id="R7SE32"/>
<feature type="region of interest" description="Disordered" evidence="1">
    <location>
        <begin position="1"/>
        <end position="119"/>
    </location>
</feature>
<protein>
    <submittedName>
        <fullName evidence="2">Uncharacterized protein</fullName>
    </submittedName>
</protein>
<dbReference type="RefSeq" id="XP_007775697.1">
    <property type="nucleotide sequence ID" value="XM_007777507.1"/>
</dbReference>
<accession>R7SE32</accession>
<dbReference type="GeneID" id="19202391"/>
<reference evidence="3" key="1">
    <citation type="journal article" date="2012" name="Science">
        <title>The Paleozoic origin of enzymatic lignin decomposition reconstructed from 31 fungal genomes.</title>
        <authorList>
            <person name="Floudas D."/>
            <person name="Binder M."/>
            <person name="Riley R."/>
            <person name="Barry K."/>
            <person name="Blanchette R.A."/>
            <person name="Henrissat B."/>
            <person name="Martinez A.T."/>
            <person name="Otillar R."/>
            <person name="Spatafora J.W."/>
            <person name="Yadav J.S."/>
            <person name="Aerts A."/>
            <person name="Benoit I."/>
            <person name="Boyd A."/>
            <person name="Carlson A."/>
            <person name="Copeland A."/>
            <person name="Coutinho P.M."/>
            <person name="de Vries R.P."/>
            <person name="Ferreira P."/>
            <person name="Findley K."/>
            <person name="Foster B."/>
            <person name="Gaskell J."/>
            <person name="Glotzer D."/>
            <person name="Gorecki P."/>
            <person name="Heitman J."/>
            <person name="Hesse C."/>
            <person name="Hori C."/>
            <person name="Igarashi K."/>
            <person name="Jurgens J.A."/>
            <person name="Kallen N."/>
            <person name="Kersten P."/>
            <person name="Kohler A."/>
            <person name="Kuees U."/>
            <person name="Kumar T.K.A."/>
            <person name="Kuo A."/>
            <person name="LaButti K."/>
            <person name="Larrondo L.F."/>
            <person name="Lindquist E."/>
            <person name="Ling A."/>
            <person name="Lombard V."/>
            <person name="Lucas S."/>
            <person name="Lundell T."/>
            <person name="Martin R."/>
            <person name="McLaughlin D.J."/>
            <person name="Morgenstern I."/>
            <person name="Morin E."/>
            <person name="Murat C."/>
            <person name="Nagy L.G."/>
            <person name="Nolan M."/>
            <person name="Ohm R.A."/>
            <person name="Patyshakuliyeva A."/>
            <person name="Rokas A."/>
            <person name="Ruiz-Duenas F.J."/>
            <person name="Sabat G."/>
            <person name="Salamov A."/>
            <person name="Samejima M."/>
            <person name="Schmutz J."/>
            <person name="Slot J.C."/>
            <person name="St John F."/>
            <person name="Stenlid J."/>
            <person name="Sun H."/>
            <person name="Sun S."/>
            <person name="Syed K."/>
            <person name="Tsang A."/>
            <person name="Wiebenga A."/>
            <person name="Young D."/>
            <person name="Pisabarro A."/>
            <person name="Eastwood D.C."/>
            <person name="Martin F."/>
            <person name="Cullen D."/>
            <person name="Grigoriev I.V."/>
            <person name="Hibbett D.S."/>
        </authorList>
    </citation>
    <scope>NUCLEOTIDE SEQUENCE [LARGE SCALE GENOMIC DNA]</scope>
    <source>
        <strain evidence="3">RWD-64-598 SS2</strain>
    </source>
</reference>
<dbReference type="EMBL" id="JH711594">
    <property type="protein sequence ID" value="EIW74120.1"/>
    <property type="molecule type" value="Genomic_DNA"/>
</dbReference>
<feature type="compositionally biased region" description="Polar residues" evidence="1">
    <location>
        <begin position="62"/>
        <end position="71"/>
    </location>
</feature>
<evidence type="ECO:0000256" key="1">
    <source>
        <dbReference type="SAM" id="MobiDB-lite"/>
    </source>
</evidence>
<gene>
    <name evidence="2" type="ORF">CONPUDRAFT_147899</name>
</gene>
<feature type="compositionally biased region" description="Basic and acidic residues" evidence="1">
    <location>
        <begin position="1"/>
        <end position="21"/>
    </location>
</feature>
<keyword evidence="3" id="KW-1185">Reference proteome</keyword>
<feature type="compositionally biased region" description="Basic and acidic residues" evidence="1">
    <location>
        <begin position="104"/>
        <end position="119"/>
    </location>
</feature>
<organism evidence="2 3">
    <name type="scientific">Coniophora puteana (strain RWD-64-598)</name>
    <name type="common">Brown rot fungus</name>
    <dbReference type="NCBI Taxonomy" id="741705"/>
    <lineage>
        <taxon>Eukaryota</taxon>
        <taxon>Fungi</taxon>
        <taxon>Dikarya</taxon>
        <taxon>Basidiomycota</taxon>
        <taxon>Agaricomycotina</taxon>
        <taxon>Agaricomycetes</taxon>
        <taxon>Agaricomycetidae</taxon>
        <taxon>Boletales</taxon>
        <taxon>Coniophorineae</taxon>
        <taxon>Coniophoraceae</taxon>
        <taxon>Coniophora</taxon>
    </lineage>
</organism>
<dbReference type="KEGG" id="cput:CONPUDRAFT_147899"/>
<sequence>MGGDEGDKGEGEGEEDKRGEREDECDEEEEDRRLRMEDGEAQEVANELEESEDQRDGENGEEQQWTPNRATQVGDADMLPLVDSVQEDDPPTHFDGADSTADYRAAEVDKRQTPIGENDGRRTSLARQAAALGEPFSAHHLSRPHSFQSSAIEDLLGRWILDPAALPTTSHKQLAVDSLSPLARTSPPSSTEDRLGPALCALKYHDNVMAEQGRNINRLHQLAMNQGRTIDTQGCVIERLEERVSVIVNNDLVELSRRIQQGHGRSERAEELLRNNIERHDAQLEEEASLRKDINRHTDQSTVLNVYTVFTWSFFAAISHGP</sequence>
<evidence type="ECO:0000313" key="2">
    <source>
        <dbReference type="EMBL" id="EIW74120.1"/>
    </source>
</evidence>
<proteinExistence type="predicted"/>
<feature type="compositionally biased region" description="Acidic residues" evidence="1">
    <location>
        <begin position="46"/>
        <end position="61"/>
    </location>
</feature>
<evidence type="ECO:0000313" key="3">
    <source>
        <dbReference type="Proteomes" id="UP000053558"/>
    </source>
</evidence>